<name>A0ABV1UK06_9ACTN</name>
<proteinExistence type="predicted"/>
<dbReference type="PANTHER" id="PTHR36221">
    <property type="entry name" value="DUF742 DOMAIN-CONTAINING PROTEIN"/>
    <property type="match status" value="1"/>
</dbReference>
<gene>
    <name evidence="1" type="ORF">ABT272_41190</name>
</gene>
<organism evidence="1 2">
    <name type="scientific">Streptomyces sp. 900105245</name>
    <dbReference type="NCBI Taxonomy" id="3154379"/>
    <lineage>
        <taxon>Bacteria</taxon>
        <taxon>Bacillati</taxon>
        <taxon>Actinomycetota</taxon>
        <taxon>Actinomycetes</taxon>
        <taxon>Kitasatosporales</taxon>
        <taxon>Streptomycetaceae</taxon>
        <taxon>Streptomyces</taxon>
    </lineage>
</organism>
<dbReference type="PANTHER" id="PTHR36221:SF1">
    <property type="entry name" value="DUF742 DOMAIN-CONTAINING PROTEIN"/>
    <property type="match status" value="1"/>
</dbReference>
<evidence type="ECO:0000313" key="2">
    <source>
        <dbReference type="Proteomes" id="UP001470023"/>
    </source>
</evidence>
<reference evidence="1 2" key="1">
    <citation type="submission" date="2024-06" db="EMBL/GenBank/DDBJ databases">
        <title>The Natural Products Discovery Center: Release of the First 8490 Sequenced Strains for Exploring Actinobacteria Biosynthetic Diversity.</title>
        <authorList>
            <person name="Kalkreuter E."/>
            <person name="Kautsar S.A."/>
            <person name="Yang D."/>
            <person name="Bader C.D."/>
            <person name="Teijaro C.N."/>
            <person name="Fluegel L."/>
            <person name="Davis C.M."/>
            <person name="Simpson J.R."/>
            <person name="Lauterbach L."/>
            <person name="Steele A.D."/>
            <person name="Gui C."/>
            <person name="Meng S."/>
            <person name="Li G."/>
            <person name="Viehrig K."/>
            <person name="Ye F."/>
            <person name="Su P."/>
            <person name="Kiefer A.F."/>
            <person name="Nichols A."/>
            <person name="Cepeda A.J."/>
            <person name="Yan W."/>
            <person name="Fan B."/>
            <person name="Jiang Y."/>
            <person name="Adhikari A."/>
            <person name="Zheng C.-J."/>
            <person name="Schuster L."/>
            <person name="Cowan T.M."/>
            <person name="Smanski M.J."/>
            <person name="Chevrette M.G."/>
            <person name="De Carvalho L.P.S."/>
            <person name="Shen B."/>
        </authorList>
    </citation>
    <scope>NUCLEOTIDE SEQUENCE [LARGE SCALE GENOMIC DNA]</scope>
    <source>
        <strain evidence="1 2">NPDC001166</strain>
    </source>
</reference>
<evidence type="ECO:0000313" key="1">
    <source>
        <dbReference type="EMBL" id="MER6434068.1"/>
    </source>
</evidence>
<comment type="caution">
    <text evidence="1">The sequence shown here is derived from an EMBL/GenBank/DDBJ whole genome shotgun (WGS) entry which is preliminary data.</text>
</comment>
<sequence length="132" mass="14675">MRHWTEDVDREDADESMVRPFTITGGRTSPQQDDLTLITLVTTIPDPPSDPWHDPPRMQPEHRTLLDLCERPTAVAEVAASLSLPLHLTRILLSDLIASGRMRVLPQVPFTQAADSAALALLHAVRDGLRKI</sequence>
<dbReference type="InterPro" id="IPR007995">
    <property type="entry name" value="DUF742"/>
</dbReference>
<protein>
    <submittedName>
        <fullName evidence="1">DUF742 domain-containing protein</fullName>
    </submittedName>
</protein>
<dbReference type="RefSeq" id="WP_352065967.1">
    <property type="nucleotide sequence ID" value="NZ_JBEPAZ010000081.1"/>
</dbReference>
<dbReference type="Pfam" id="PF05331">
    <property type="entry name" value="DUF742"/>
    <property type="match status" value="1"/>
</dbReference>
<accession>A0ABV1UK06</accession>
<keyword evidence="2" id="KW-1185">Reference proteome</keyword>
<dbReference type="EMBL" id="JBEPAZ010000081">
    <property type="protein sequence ID" value="MER6434068.1"/>
    <property type="molecule type" value="Genomic_DNA"/>
</dbReference>
<dbReference type="Proteomes" id="UP001470023">
    <property type="component" value="Unassembled WGS sequence"/>
</dbReference>